<comment type="subcellular location">
    <subcellularLocation>
        <location evidence="1">Nucleus</location>
    </subcellularLocation>
</comment>
<feature type="region of interest" description="Disordered" evidence="8">
    <location>
        <begin position="449"/>
        <end position="506"/>
    </location>
</feature>
<feature type="domain" description="BHLH" evidence="9">
    <location>
        <begin position="319"/>
        <end position="378"/>
    </location>
</feature>
<evidence type="ECO:0000256" key="4">
    <source>
        <dbReference type="ARBA" id="ARBA00023125"/>
    </source>
</evidence>
<dbReference type="InterPro" id="IPR011598">
    <property type="entry name" value="bHLH_dom"/>
</dbReference>
<comment type="similarity">
    <text evidence="2">Belongs to the MiT/TFE family.</text>
</comment>
<organism evidence="10">
    <name type="scientific">Hemiscolopendra marginata</name>
    <dbReference type="NCBI Taxonomy" id="943146"/>
    <lineage>
        <taxon>Eukaryota</taxon>
        <taxon>Metazoa</taxon>
        <taxon>Ecdysozoa</taxon>
        <taxon>Arthropoda</taxon>
        <taxon>Myriapoda</taxon>
        <taxon>Chilopoda</taxon>
        <taxon>Pleurostigmophora</taxon>
        <taxon>Scolopendromorpha</taxon>
        <taxon>Scolopendridae</taxon>
        <taxon>Hemiscolopendra</taxon>
    </lineage>
</organism>
<evidence type="ECO:0000256" key="3">
    <source>
        <dbReference type="ARBA" id="ARBA00023015"/>
    </source>
</evidence>
<feature type="region of interest" description="Disordered" evidence="8">
    <location>
        <begin position="201"/>
        <end position="231"/>
    </location>
</feature>
<feature type="compositionally biased region" description="Polar residues" evidence="8">
    <location>
        <begin position="55"/>
        <end position="69"/>
    </location>
</feature>
<feature type="compositionally biased region" description="Polar residues" evidence="8">
    <location>
        <begin position="486"/>
        <end position="499"/>
    </location>
</feature>
<protein>
    <submittedName>
        <fullName evidence="10">Transcription factor EC</fullName>
    </submittedName>
</protein>
<evidence type="ECO:0000256" key="2">
    <source>
        <dbReference type="ARBA" id="ARBA00008289"/>
    </source>
</evidence>
<dbReference type="Pfam" id="PF00010">
    <property type="entry name" value="HLH"/>
    <property type="match status" value="1"/>
</dbReference>
<keyword evidence="6" id="KW-0539">Nucleus</keyword>
<dbReference type="InterPro" id="IPR036638">
    <property type="entry name" value="HLH_DNA-bd_sf"/>
</dbReference>
<dbReference type="SMART" id="SM00353">
    <property type="entry name" value="HLH"/>
    <property type="match status" value="1"/>
</dbReference>
<feature type="region of interest" description="Disordered" evidence="8">
    <location>
        <begin position="81"/>
        <end position="104"/>
    </location>
</feature>
<keyword evidence="3" id="KW-0805">Transcription regulation</keyword>
<reference evidence="10" key="1">
    <citation type="submission" date="2018-11" db="EMBL/GenBank/DDBJ databases">
        <title>Venom-gland transcriptomics and venom proteomics of the Florida green centipede (Hemiscolopendra marginata) reveal sex-based variation in a centipede venom.</title>
        <authorList>
            <person name="Nystrom G.S."/>
            <person name="Ward M.J."/>
            <person name="Ellsworth S.A."/>
            <person name="Rokyta D.R."/>
        </authorList>
    </citation>
    <scope>NUCLEOTIDE SEQUENCE</scope>
    <source>
        <tissue evidence="10">Venom gland</tissue>
    </source>
</reference>
<dbReference type="GO" id="GO:0046983">
    <property type="term" value="F:protein dimerization activity"/>
    <property type="evidence" value="ECO:0007669"/>
    <property type="project" value="InterPro"/>
</dbReference>
<evidence type="ECO:0000256" key="1">
    <source>
        <dbReference type="ARBA" id="ARBA00004123"/>
    </source>
</evidence>
<sequence>MNTTFMQESGIDLQYDLIPEEIINSLTGDVEFPASASYLNSQYYQLKSKPMGESPPTNLKQSAMTSRTNLKQQLMKQQLQDQEQRRRQQQMITASQQLTSHPHALQHQSNAIQVPNITSQDTPVEVPHQILQVHSKLENPTKYHVIESQKRQVLQYLHQNTGNHTVPSNRSLPTLTSANKINNNNNASGSMGGGTMTVSTSTALTGGGGTTNVSSSAPDSPQSVAQNSSAATSVSEMDDLLEFINFDSGMDTDSVSVLEASAIGALPSTVPNNMGLLDLFVTANSKSSSSCPADLPPDSTDMMPCVTDCDLRALAKDRQKKDNHNMIERRRRFNINDRIKELGTLLPKTNEQYYDIVRDVRQNKGTILRASVEFIRRLKRDAEKVKQIEERHKQLEQLNRKLLLRIQELELLVQQHGIPLSECTWQPAPADTIINTLIKQESGMYLNIKSEPKDRSSVSSPLDDLMDDDISAVNGDPMLSSPIMDSPQSSQSYDGTLSPDTMDLIQ</sequence>
<evidence type="ECO:0000313" key="10">
    <source>
        <dbReference type="EMBL" id="MUP40443.1"/>
    </source>
</evidence>
<evidence type="ECO:0000256" key="8">
    <source>
        <dbReference type="SAM" id="MobiDB-lite"/>
    </source>
</evidence>
<dbReference type="SUPFAM" id="SSF47459">
    <property type="entry name" value="HLH, helix-loop-helix DNA-binding domain"/>
    <property type="match status" value="1"/>
</dbReference>
<dbReference type="EMBL" id="GHBY01000266">
    <property type="protein sequence ID" value="MUP40443.1"/>
    <property type="molecule type" value="Transcribed_RNA"/>
</dbReference>
<feature type="compositionally biased region" description="Polar residues" evidence="8">
    <location>
        <begin position="92"/>
        <end position="104"/>
    </location>
</feature>
<evidence type="ECO:0000256" key="6">
    <source>
        <dbReference type="ARBA" id="ARBA00023242"/>
    </source>
</evidence>
<feature type="coiled-coil region" evidence="7">
    <location>
        <begin position="375"/>
        <end position="412"/>
    </location>
</feature>
<keyword evidence="7" id="KW-0175">Coiled coil</keyword>
<dbReference type="PANTHER" id="PTHR45776">
    <property type="entry name" value="MIP04163P"/>
    <property type="match status" value="1"/>
</dbReference>
<name>A0A646QCR7_9MYRI</name>
<dbReference type="GO" id="GO:0005634">
    <property type="term" value="C:nucleus"/>
    <property type="evidence" value="ECO:0007669"/>
    <property type="project" value="UniProtKB-SubCell"/>
</dbReference>
<dbReference type="Pfam" id="PF15951">
    <property type="entry name" value="MITF_TFEB_C_3_N"/>
    <property type="match status" value="1"/>
</dbReference>
<feature type="compositionally biased region" description="Polar residues" evidence="8">
    <location>
        <begin position="212"/>
        <end position="231"/>
    </location>
</feature>
<proteinExistence type="inferred from homology"/>
<dbReference type="GO" id="GO:0000978">
    <property type="term" value="F:RNA polymerase II cis-regulatory region sequence-specific DNA binding"/>
    <property type="evidence" value="ECO:0007669"/>
    <property type="project" value="TreeGrafter"/>
</dbReference>
<evidence type="ECO:0000256" key="5">
    <source>
        <dbReference type="ARBA" id="ARBA00023163"/>
    </source>
</evidence>
<dbReference type="AlphaFoldDB" id="A0A646QCR7"/>
<dbReference type="PROSITE" id="PS50888">
    <property type="entry name" value="BHLH"/>
    <property type="match status" value="1"/>
</dbReference>
<accession>A0A646QCR7</accession>
<evidence type="ECO:0000256" key="7">
    <source>
        <dbReference type="SAM" id="Coils"/>
    </source>
</evidence>
<keyword evidence="5" id="KW-0804">Transcription</keyword>
<dbReference type="InterPro" id="IPR031867">
    <property type="entry name" value="MiT/TFE_N"/>
</dbReference>
<dbReference type="PANTHER" id="PTHR45776:SF2">
    <property type="entry name" value="MIP04163P"/>
    <property type="match status" value="1"/>
</dbReference>
<keyword evidence="4" id="KW-0238">DNA-binding</keyword>
<dbReference type="GO" id="GO:0000981">
    <property type="term" value="F:DNA-binding transcription factor activity, RNA polymerase II-specific"/>
    <property type="evidence" value="ECO:0007669"/>
    <property type="project" value="TreeGrafter"/>
</dbReference>
<evidence type="ECO:0000259" key="9">
    <source>
        <dbReference type="PROSITE" id="PS50888"/>
    </source>
</evidence>
<feature type="region of interest" description="Disordered" evidence="8">
    <location>
        <begin position="47"/>
        <end position="69"/>
    </location>
</feature>
<dbReference type="Gene3D" id="4.10.280.10">
    <property type="entry name" value="Helix-loop-helix DNA-binding domain"/>
    <property type="match status" value="1"/>
</dbReference>